<proteinExistence type="predicted"/>
<sequence>MRFRKRNCVVEAVQWHQPGDHPAVEWQNAGWCMATPDGWRKVLPGDWIVTGCDGSLYPMRNELFCNLYEPVAGGVAG</sequence>
<reference evidence="1 2" key="1">
    <citation type="submission" date="2016-11" db="EMBL/GenBank/DDBJ databases">
        <authorList>
            <person name="Jaros S."/>
            <person name="Januszkiewicz K."/>
            <person name="Wedrychowicz H."/>
        </authorList>
    </citation>
    <scope>NUCLEOTIDE SEQUENCE [LARGE SCALE GENOMIC DNA]</scope>
    <source>
        <strain evidence="1 2">GAS95</strain>
    </source>
</reference>
<dbReference type="OrthoDB" id="5688154at2"/>
<protein>
    <submittedName>
        <fullName evidence="1">Uncharacterized protein</fullName>
    </submittedName>
</protein>
<dbReference type="EMBL" id="FSRU01000001">
    <property type="protein sequence ID" value="SIO40182.1"/>
    <property type="molecule type" value="Genomic_DNA"/>
</dbReference>
<organism evidence="1 2">
    <name type="scientific">Paraburkholderia phenazinium</name>
    <dbReference type="NCBI Taxonomy" id="60549"/>
    <lineage>
        <taxon>Bacteria</taxon>
        <taxon>Pseudomonadati</taxon>
        <taxon>Pseudomonadota</taxon>
        <taxon>Betaproteobacteria</taxon>
        <taxon>Burkholderiales</taxon>
        <taxon>Burkholderiaceae</taxon>
        <taxon>Paraburkholderia</taxon>
    </lineage>
</organism>
<dbReference type="AlphaFoldDB" id="A0A1N6J7G8"/>
<gene>
    <name evidence="1" type="ORF">SAMN05444165_2863</name>
</gene>
<name>A0A1N6J7G8_9BURK</name>
<accession>A0A1N6J7G8</accession>
<dbReference type="Proteomes" id="UP000185151">
    <property type="component" value="Unassembled WGS sequence"/>
</dbReference>
<evidence type="ECO:0000313" key="1">
    <source>
        <dbReference type="EMBL" id="SIO40182.1"/>
    </source>
</evidence>
<evidence type="ECO:0000313" key="2">
    <source>
        <dbReference type="Proteomes" id="UP000185151"/>
    </source>
</evidence>
<keyword evidence="2" id="KW-1185">Reference proteome</keyword>